<dbReference type="GeneID" id="10536613"/>
<evidence type="ECO:0000313" key="1">
    <source>
        <dbReference type="EMBL" id="EFP78683.2"/>
    </source>
</evidence>
<dbReference type="KEGG" id="pgr:PGTG_04639"/>
<gene>
    <name evidence="1" type="ORF">PGTG_04639</name>
</gene>
<dbReference type="OrthoDB" id="2507675at2759"/>
<evidence type="ECO:0008006" key="3">
    <source>
        <dbReference type="Google" id="ProtNLM"/>
    </source>
</evidence>
<dbReference type="RefSeq" id="XP_003323102.2">
    <property type="nucleotide sequence ID" value="XM_003323054.2"/>
</dbReference>
<keyword evidence="2" id="KW-1185">Reference proteome</keyword>
<dbReference type="HOGENOM" id="CLU_106389_0_0_1"/>
<reference key="1">
    <citation type="submission" date="2007-01" db="EMBL/GenBank/DDBJ databases">
        <title>The Genome Sequence of Puccinia graminis f. sp. tritici Strain CRL 75-36-700-3.</title>
        <authorList>
            <consortium name="The Broad Institute Genome Sequencing Platform"/>
            <person name="Birren B."/>
            <person name="Lander E."/>
            <person name="Galagan J."/>
            <person name="Nusbaum C."/>
            <person name="Devon K."/>
            <person name="Cuomo C."/>
            <person name="Jaffe D."/>
            <person name="Butler J."/>
            <person name="Alvarez P."/>
            <person name="Gnerre S."/>
            <person name="Grabherr M."/>
            <person name="Mauceli E."/>
            <person name="Brockman W."/>
            <person name="Young S."/>
            <person name="LaButti K."/>
            <person name="Sykes S."/>
            <person name="DeCaprio D."/>
            <person name="Crawford M."/>
            <person name="Koehrsen M."/>
            <person name="Engels R."/>
            <person name="Montgomery P."/>
            <person name="Pearson M."/>
            <person name="Howarth C."/>
            <person name="Larson L."/>
            <person name="White J."/>
            <person name="Zeng Q."/>
            <person name="Kodira C."/>
            <person name="Yandava C."/>
            <person name="Alvarado L."/>
            <person name="O'Leary S."/>
            <person name="Szabo L."/>
            <person name="Dean R."/>
            <person name="Schein J."/>
        </authorList>
    </citation>
    <scope>NUCLEOTIDE SEQUENCE</scope>
    <source>
        <strain>CRL 75-36-700-3</strain>
    </source>
</reference>
<dbReference type="EMBL" id="DS178271">
    <property type="protein sequence ID" value="EFP78683.2"/>
    <property type="molecule type" value="Genomic_DNA"/>
</dbReference>
<dbReference type="AlphaFoldDB" id="E3K3N1"/>
<dbReference type="InParanoid" id="E3K3N1"/>
<name>E3K3N1_PUCGT</name>
<sequence>MANNMLNPLNPSINLIPKLEDTNFFEWKKTITGHLTAMGKLKFIDQEVARPEDKNEVDIFVQERAQVLQAICLTVNKENQSAIIHFDDPYWAFKALKEKYGSNNVFMIASTIADIVHLRFEDTASLDDYVAQSPSQQTQRHDSR</sequence>
<accession>E3K3N1</accession>
<reference evidence="2" key="2">
    <citation type="journal article" date="2011" name="Proc. Natl. Acad. Sci. U.S.A.">
        <title>Obligate biotrophy features unraveled by the genomic analysis of rust fungi.</title>
        <authorList>
            <person name="Duplessis S."/>
            <person name="Cuomo C.A."/>
            <person name="Lin Y.-C."/>
            <person name="Aerts A."/>
            <person name="Tisserant E."/>
            <person name="Veneault-Fourrey C."/>
            <person name="Joly D.L."/>
            <person name="Hacquard S."/>
            <person name="Amselem J."/>
            <person name="Cantarel B.L."/>
            <person name="Chiu R."/>
            <person name="Coutinho P.M."/>
            <person name="Feau N."/>
            <person name="Field M."/>
            <person name="Frey P."/>
            <person name="Gelhaye E."/>
            <person name="Goldberg J."/>
            <person name="Grabherr M.G."/>
            <person name="Kodira C.D."/>
            <person name="Kohler A."/>
            <person name="Kuees U."/>
            <person name="Lindquist E.A."/>
            <person name="Lucas S.M."/>
            <person name="Mago R."/>
            <person name="Mauceli E."/>
            <person name="Morin E."/>
            <person name="Murat C."/>
            <person name="Pangilinan J.L."/>
            <person name="Park R."/>
            <person name="Pearson M."/>
            <person name="Quesneville H."/>
            <person name="Rouhier N."/>
            <person name="Sakthikumar S."/>
            <person name="Salamov A.A."/>
            <person name="Schmutz J."/>
            <person name="Selles B."/>
            <person name="Shapiro H."/>
            <person name="Tanguay P."/>
            <person name="Tuskan G.A."/>
            <person name="Henrissat B."/>
            <person name="Van de Peer Y."/>
            <person name="Rouze P."/>
            <person name="Ellis J.G."/>
            <person name="Dodds P.N."/>
            <person name="Schein J.E."/>
            <person name="Zhong S."/>
            <person name="Hamelin R.C."/>
            <person name="Grigoriev I.V."/>
            <person name="Szabo L.J."/>
            <person name="Martin F."/>
        </authorList>
    </citation>
    <scope>NUCLEOTIDE SEQUENCE [LARGE SCALE GENOMIC DNA]</scope>
    <source>
        <strain evidence="2">CRL 75-36-700-3 / race SCCL</strain>
    </source>
</reference>
<dbReference type="Proteomes" id="UP000008783">
    <property type="component" value="Unassembled WGS sequence"/>
</dbReference>
<organism evidence="1 2">
    <name type="scientific">Puccinia graminis f. sp. tritici (strain CRL 75-36-700-3 / race SCCL)</name>
    <name type="common">Black stem rust fungus</name>
    <dbReference type="NCBI Taxonomy" id="418459"/>
    <lineage>
        <taxon>Eukaryota</taxon>
        <taxon>Fungi</taxon>
        <taxon>Dikarya</taxon>
        <taxon>Basidiomycota</taxon>
        <taxon>Pucciniomycotina</taxon>
        <taxon>Pucciniomycetes</taxon>
        <taxon>Pucciniales</taxon>
        <taxon>Pucciniaceae</taxon>
        <taxon>Puccinia</taxon>
    </lineage>
</organism>
<protein>
    <recommendedName>
        <fullName evidence="3">Retrotransposon Copia-like N-terminal domain-containing protein</fullName>
    </recommendedName>
</protein>
<dbReference type="VEuPathDB" id="FungiDB:PGTG_04639"/>
<evidence type="ECO:0000313" key="2">
    <source>
        <dbReference type="Proteomes" id="UP000008783"/>
    </source>
</evidence>
<proteinExistence type="predicted"/>